<accession>A0A6C0IHM5</accession>
<evidence type="ECO:0000313" key="3">
    <source>
        <dbReference type="EMBL" id="QHT91966.1"/>
    </source>
</evidence>
<name>A0A6C0IHM5_9ZZZZ</name>
<sequence length="553" mass="64051">MDQAKLPIPIATQVLTQDTIQDLTQETNKKKETVLNTVLELMKLNKEVSKSNVELKSNHSDDETDAEHINFQIDDSNSDSDDIDLNEDNTDNNSDLVELDMSDISLENIGTVAKLFTLNKYDSSGNKAESSTTNTQKNTKIYKKLTYKEVEKRIDNCYFEKNHKYSSALDILASYLKGQKLIYMESKYYSEQQLNKLMMPAIMLSTAATVLAAVVKDYIWGAILLSSVNGVIAFLLALVNYFKLDATSEAHKISAHQYDKLQTSVEFMSGSVLLFHDNEHDNKGEINVLIKKINKIIDLNCDNTNTNTNTNNYTQDNIVGKLKEIEEKIKETSSRNIETEMMEKLIDVEKKISEIKETNQFIIPRIIRMRYPIIYNTNIFSIIKKIDDNKKIKITDLKTIKNEIRYIKVIQKKNGLNLTKKQLKRMRELFTLKRKSITEILVLKSAFSIIDQLFQREMENAEIEKQNWFWNSFNFCWYISPHDKPENMNKFINKIIDPFGDKNFEERSKKAKTKHNFLANVLNFFGNNEDENKNFSDNSSDYNDYIRSGLSKV</sequence>
<keyword evidence="2" id="KW-0812">Transmembrane</keyword>
<protein>
    <submittedName>
        <fullName evidence="3">Uncharacterized protein</fullName>
    </submittedName>
</protein>
<evidence type="ECO:0000256" key="2">
    <source>
        <dbReference type="SAM" id="Phobius"/>
    </source>
</evidence>
<dbReference type="EMBL" id="MN740172">
    <property type="protein sequence ID" value="QHT91966.1"/>
    <property type="molecule type" value="Genomic_DNA"/>
</dbReference>
<feature type="transmembrane region" description="Helical" evidence="2">
    <location>
        <begin position="197"/>
        <end position="215"/>
    </location>
</feature>
<reference evidence="3" key="1">
    <citation type="journal article" date="2020" name="Nature">
        <title>Giant virus diversity and host interactions through global metagenomics.</title>
        <authorList>
            <person name="Schulz F."/>
            <person name="Roux S."/>
            <person name="Paez-Espino D."/>
            <person name="Jungbluth S."/>
            <person name="Walsh D.A."/>
            <person name="Denef V.J."/>
            <person name="McMahon K.D."/>
            <person name="Konstantinidis K.T."/>
            <person name="Eloe-Fadrosh E.A."/>
            <person name="Kyrpides N.C."/>
            <person name="Woyke T."/>
        </authorList>
    </citation>
    <scope>NUCLEOTIDE SEQUENCE</scope>
    <source>
        <strain evidence="3">GVMAG-M-3300023184-86</strain>
    </source>
</reference>
<keyword evidence="2" id="KW-0472">Membrane</keyword>
<proteinExistence type="predicted"/>
<organism evidence="3">
    <name type="scientific">viral metagenome</name>
    <dbReference type="NCBI Taxonomy" id="1070528"/>
    <lineage>
        <taxon>unclassified sequences</taxon>
        <taxon>metagenomes</taxon>
        <taxon>organismal metagenomes</taxon>
    </lineage>
</organism>
<feature type="region of interest" description="Disordered" evidence="1">
    <location>
        <begin position="72"/>
        <end position="94"/>
    </location>
</feature>
<keyword evidence="2" id="KW-1133">Transmembrane helix</keyword>
<feature type="compositionally biased region" description="Acidic residues" evidence="1">
    <location>
        <begin position="76"/>
        <end position="90"/>
    </location>
</feature>
<dbReference type="AlphaFoldDB" id="A0A6C0IHM5"/>
<feature type="transmembrane region" description="Helical" evidence="2">
    <location>
        <begin position="221"/>
        <end position="242"/>
    </location>
</feature>
<evidence type="ECO:0000256" key="1">
    <source>
        <dbReference type="SAM" id="MobiDB-lite"/>
    </source>
</evidence>